<reference evidence="1" key="1">
    <citation type="submission" date="2020-11" db="EMBL/GenBank/DDBJ databases">
        <authorList>
            <person name="Whiteford S."/>
        </authorList>
    </citation>
    <scope>NUCLEOTIDE SEQUENCE</scope>
</reference>
<accession>A0A8S4G281</accession>
<evidence type="ECO:0000313" key="1">
    <source>
        <dbReference type="EMBL" id="CAG9133577.1"/>
    </source>
</evidence>
<keyword evidence="2" id="KW-1185">Reference proteome</keyword>
<gene>
    <name evidence="1" type="ORF">PLXY2_LOCUS11854</name>
</gene>
<name>A0A8S4G281_PLUXY</name>
<dbReference type="Proteomes" id="UP000653454">
    <property type="component" value="Unassembled WGS sequence"/>
</dbReference>
<protein>
    <submittedName>
        <fullName evidence="1">(diamondback moth) hypothetical protein</fullName>
    </submittedName>
</protein>
<organism evidence="1 2">
    <name type="scientific">Plutella xylostella</name>
    <name type="common">Diamondback moth</name>
    <name type="synonym">Plutella maculipennis</name>
    <dbReference type="NCBI Taxonomy" id="51655"/>
    <lineage>
        <taxon>Eukaryota</taxon>
        <taxon>Metazoa</taxon>
        <taxon>Ecdysozoa</taxon>
        <taxon>Arthropoda</taxon>
        <taxon>Hexapoda</taxon>
        <taxon>Insecta</taxon>
        <taxon>Pterygota</taxon>
        <taxon>Neoptera</taxon>
        <taxon>Endopterygota</taxon>
        <taxon>Lepidoptera</taxon>
        <taxon>Glossata</taxon>
        <taxon>Ditrysia</taxon>
        <taxon>Yponomeutoidea</taxon>
        <taxon>Plutellidae</taxon>
        <taxon>Plutella</taxon>
    </lineage>
</organism>
<comment type="caution">
    <text evidence="1">The sequence shown here is derived from an EMBL/GenBank/DDBJ whole genome shotgun (WGS) entry which is preliminary data.</text>
</comment>
<proteinExistence type="predicted"/>
<evidence type="ECO:0000313" key="2">
    <source>
        <dbReference type="Proteomes" id="UP000653454"/>
    </source>
</evidence>
<dbReference type="AlphaFoldDB" id="A0A8S4G281"/>
<dbReference type="EMBL" id="CAJHNJ030000064">
    <property type="protein sequence ID" value="CAG9133577.1"/>
    <property type="molecule type" value="Genomic_DNA"/>
</dbReference>
<sequence length="80" mass="8630">MAPEKADHVCTVAVCGAVPSMVRSVRLYSQCSHLYVSVSANGSVTARSIGNDQREFRSKLPSRIAAAFSDLRFNDSITPV</sequence>